<evidence type="ECO:0000313" key="8">
    <source>
        <dbReference type="EMBL" id="KGK58019.1"/>
    </source>
</evidence>
<evidence type="ECO:0000313" key="9">
    <source>
        <dbReference type="Proteomes" id="UP000029879"/>
    </source>
</evidence>
<comment type="catalytic activity">
    <reaction evidence="1 7">
        <text>dTDP-4-dehydro-6-deoxy-alpha-D-glucose = dTDP-4-dehydro-beta-L-rhamnose</text>
        <dbReference type="Rhea" id="RHEA:16969"/>
        <dbReference type="ChEBI" id="CHEBI:57649"/>
        <dbReference type="ChEBI" id="CHEBI:62830"/>
        <dbReference type="EC" id="5.1.3.13"/>
    </reaction>
</comment>
<protein>
    <recommendedName>
        <fullName evidence="4 7">dTDP-4-dehydrorhamnose 3,5-epimerase</fullName>
        <ecNumber evidence="3 7">5.1.3.13</ecNumber>
    </recommendedName>
    <alternativeName>
        <fullName evidence="7">Thymidine diphospho-4-keto-rhamnose 3,5-epimerase</fullName>
    </alternativeName>
</protein>
<comment type="similarity">
    <text evidence="7">Belongs to the dTDP-4-dehydrorhamnose 3,5-epimerase family.</text>
</comment>
<sequence length="193" mass="21257">MIFHPTPLAGAFVIAPEPRGDARGWFARVFCSDEMAQAGLASAFVQVNNSFNAEAGTLRGMHYQLPPAAEVKIVRCISGALWDAIVDLRPDSPTYLQWYGTELSADNRLALYVPRGFAHGFITLQPQTEALYFASAMYAPHAERGLRWNDARIGVRWPRVPQCVSDKDTGWPDFDAQAHGIPLLAGLTAQERA</sequence>
<feature type="site" description="Participates in a stacking interaction with the thymidine ring of dTDP-4-oxo-6-deoxyglucose" evidence="6">
    <location>
        <position position="138"/>
    </location>
</feature>
<evidence type="ECO:0000256" key="4">
    <source>
        <dbReference type="ARBA" id="ARBA00019595"/>
    </source>
</evidence>
<dbReference type="EMBL" id="JRQI01000030">
    <property type="protein sequence ID" value="KGK58019.1"/>
    <property type="molecule type" value="Genomic_DNA"/>
</dbReference>
<evidence type="ECO:0000256" key="3">
    <source>
        <dbReference type="ARBA" id="ARBA00012098"/>
    </source>
</evidence>
<dbReference type="RefSeq" id="WP_047695141.1">
    <property type="nucleotide sequence ID" value="NZ_KN265483.1"/>
</dbReference>
<dbReference type="InterPro" id="IPR014710">
    <property type="entry name" value="RmlC-like_jellyroll"/>
</dbReference>
<dbReference type="GO" id="GO:0019305">
    <property type="term" value="P:dTDP-rhamnose biosynthetic process"/>
    <property type="evidence" value="ECO:0007669"/>
    <property type="project" value="UniProtKB-UniRule"/>
</dbReference>
<feature type="active site" description="Proton donor" evidence="5">
    <location>
        <position position="132"/>
    </location>
</feature>
<dbReference type="Pfam" id="PF00908">
    <property type="entry name" value="dTDP_sugar_isom"/>
    <property type="match status" value="1"/>
</dbReference>
<dbReference type="PANTHER" id="PTHR21047:SF2">
    <property type="entry name" value="THYMIDINE DIPHOSPHO-4-KETO-RHAMNOSE 3,5-EPIMERASE"/>
    <property type="match status" value="1"/>
</dbReference>
<dbReference type="PANTHER" id="PTHR21047">
    <property type="entry name" value="DTDP-6-DEOXY-D-GLUCOSE-3,5 EPIMERASE"/>
    <property type="match status" value="1"/>
</dbReference>
<comment type="caution">
    <text evidence="8">The sequence shown here is derived from an EMBL/GenBank/DDBJ whole genome shotgun (WGS) entry which is preliminary data.</text>
</comment>
<name>A0AB34P8S4_9XANT</name>
<dbReference type="InterPro" id="IPR000888">
    <property type="entry name" value="RmlC-like"/>
</dbReference>
<dbReference type="GO" id="GO:0005829">
    <property type="term" value="C:cytosol"/>
    <property type="evidence" value="ECO:0007669"/>
    <property type="project" value="TreeGrafter"/>
</dbReference>
<evidence type="ECO:0000256" key="7">
    <source>
        <dbReference type="RuleBase" id="RU364069"/>
    </source>
</evidence>
<dbReference type="EC" id="5.1.3.13" evidence="3 7"/>
<comment type="function">
    <text evidence="2 7">Catalyzes the epimerization of the C3' and C5'positions of dTDP-6-deoxy-D-xylo-4-hexulose, forming dTDP-6-deoxy-L-lyxo-4-hexulose.</text>
</comment>
<dbReference type="NCBIfam" id="TIGR01221">
    <property type="entry name" value="rmlC"/>
    <property type="match status" value="1"/>
</dbReference>
<accession>A0AB34P8S4</accession>
<evidence type="ECO:0000256" key="6">
    <source>
        <dbReference type="PIRSR" id="PIRSR600888-3"/>
    </source>
</evidence>
<evidence type="ECO:0000256" key="2">
    <source>
        <dbReference type="ARBA" id="ARBA00001997"/>
    </source>
</evidence>
<keyword evidence="7" id="KW-0413">Isomerase</keyword>
<dbReference type="InterPro" id="IPR011051">
    <property type="entry name" value="RmlC_Cupin_sf"/>
</dbReference>
<dbReference type="SUPFAM" id="SSF51182">
    <property type="entry name" value="RmlC-like cupins"/>
    <property type="match status" value="1"/>
</dbReference>
<dbReference type="Proteomes" id="UP000029879">
    <property type="component" value="Unassembled WGS sequence"/>
</dbReference>
<organism evidence="8 9">
    <name type="scientific">Xanthomonas cannabis pv. phaseoli</name>
    <dbReference type="NCBI Taxonomy" id="1885902"/>
    <lineage>
        <taxon>Bacteria</taxon>
        <taxon>Pseudomonadati</taxon>
        <taxon>Pseudomonadota</taxon>
        <taxon>Gammaproteobacteria</taxon>
        <taxon>Lysobacterales</taxon>
        <taxon>Lysobacteraceae</taxon>
        <taxon>Xanthomonas</taxon>
    </lineage>
</organism>
<dbReference type="AlphaFoldDB" id="A0AB34P8S4"/>
<dbReference type="CDD" id="cd00438">
    <property type="entry name" value="cupin_RmlC"/>
    <property type="match status" value="1"/>
</dbReference>
<dbReference type="GO" id="GO:0008830">
    <property type="term" value="F:dTDP-4-dehydrorhamnose 3,5-epimerase activity"/>
    <property type="evidence" value="ECO:0007669"/>
    <property type="project" value="UniProtKB-UniRule"/>
</dbReference>
<evidence type="ECO:0000256" key="1">
    <source>
        <dbReference type="ARBA" id="ARBA00001298"/>
    </source>
</evidence>
<feature type="active site" description="Proton acceptor" evidence="5">
    <location>
        <position position="62"/>
    </location>
</feature>
<gene>
    <name evidence="8" type="ORF">NC00_09470</name>
</gene>
<dbReference type="GO" id="GO:0000271">
    <property type="term" value="P:polysaccharide biosynthetic process"/>
    <property type="evidence" value="ECO:0007669"/>
    <property type="project" value="TreeGrafter"/>
</dbReference>
<comment type="pathway">
    <text evidence="7">Carbohydrate biosynthesis; dTDP-L-rhamnose biosynthesis.</text>
</comment>
<comment type="subunit">
    <text evidence="7">Homodimer.</text>
</comment>
<dbReference type="Gene3D" id="2.60.120.10">
    <property type="entry name" value="Jelly Rolls"/>
    <property type="match status" value="1"/>
</dbReference>
<proteinExistence type="inferred from homology"/>
<evidence type="ECO:0000256" key="5">
    <source>
        <dbReference type="PIRSR" id="PIRSR600888-1"/>
    </source>
</evidence>
<reference evidence="8 9" key="1">
    <citation type="submission" date="2014-10" db="EMBL/GenBank/DDBJ databases">
        <title>Genome sequence of a Xanthomonas strain that is pathogenic on beans.</title>
        <authorList>
            <person name="Aritua V."/>
            <person name="Sapp M."/>
            <person name="Harrison J."/>
            <person name="Smith J."/>
            <person name="Studholme D."/>
        </authorList>
    </citation>
    <scope>NUCLEOTIDE SEQUENCE [LARGE SCALE GENOMIC DNA]</scope>
    <source>
        <strain evidence="8 9">Nyagatare</strain>
    </source>
</reference>